<name>A0A4Y2KJ95_ARAVE</name>
<comment type="caution">
    <text evidence="2">The sequence shown here is derived from an EMBL/GenBank/DDBJ whole genome shotgun (WGS) entry which is preliminary data.</text>
</comment>
<dbReference type="Proteomes" id="UP000499080">
    <property type="component" value="Unassembled WGS sequence"/>
</dbReference>
<evidence type="ECO:0000256" key="1">
    <source>
        <dbReference type="SAM" id="MobiDB-lite"/>
    </source>
</evidence>
<dbReference type="EMBL" id="BGPR01004674">
    <property type="protein sequence ID" value="GBN02092.1"/>
    <property type="molecule type" value="Genomic_DNA"/>
</dbReference>
<protein>
    <submittedName>
        <fullName evidence="2">Uncharacterized protein</fullName>
    </submittedName>
</protein>
<gene>
    <name evidence="2" type="ORF">AVEN_73293_1</name>
</gene>
<keyword evidence="3" id="KW-1185">Reference proteome</keyword>
<sequence>MFSRGQSTGTSPELSPSLQASAPHQLPLRPVARCFARLGGSGRSGCFAPRQREGVWSLRMVSRAAGPIHDGSPVESCFEPGALRPEAETLPLSHRDPFVQVNYNKKSRGESFRWKSFLLFLFTRRKEQNVTTLHIKK</sequence>
<proteinExistence type="predicted"/>
<evidence type="ECO:0000313" key="2">
    <source>
        <dbReference type="EMBL" id="GBN02092.1"/>
    </source>
</evidence>
<dbReference type="AlphaFoldDB" id="A0A4Y2KJ95"/>
<evidence type="ECO:0000313" key="3">
    <source>
        <dbReference type="Proteomes" id="UP000499080"/>
    </source>
</evidence>
<organism evidence="2 3">
    <name type="scientific">Araneus ventricosus</name>
    <name type="common">Orbweaver spider</name>
    <name type="synonym">Epeira ventricosa</name>
    <dbReference type="NCBI Taxonomy" id="182803"/>
    <lineage>
        <taxon>Eukaryota</taxon>
        <taxon>Metazoa</taxon>
        <taxon>Ecdysozoa</taxon>
        <taxon>Arthropoda</taxon>
        <taxon>Chelicerata</taxon>
        <taxon>Arachnida</taxon>
        <taxon>Araneae</taxon>
        <taxon>Araneomorphae</taxon>
        <taxon>Entelegynae</taxon>
        <taxon>Araneoidea</taxon>
        <taxon>Araneidae</taxon>
        <taxon>Araneus</taxon>
    </lineage>
</organism>
<reference evidence="2 3" key="1">
    <citation type="journal article" date="2019" name="Sci. Rep.">
        <title>Orb-weaving spider Araneus ventricosus genome elucidates the spidroin gene catalogue.</title>
        <authorList>
            <person name="Kono N."/>
            <person name="Nakamura H."/>
            <person name="Ohtoshi R."/>
            <person name="Moran D.A.P."/>
            <person name="Shinohara A."/>
            <person name="Yoshida Y."/>
            <person name="Fujiwara M."/>
            <person name="Mori M."/>
            <person name="Tomita M."/>
            <person name="Arakawa K."/>
        </authorList>
    </citation>
    <scope>NUCLEOTIDE SEQUENCE [LARGE SCALE GENOMIC DNA]</scope>
</reference>
<feature type="region of interest" description="Disordered" evidence="1">
    <location>
        <begin position="1"/>
        <end position="22"/>
    </location>
</feature>
<accession>A0A4Y2KJ95</accession>